<dbReference type="SMART" id="SM00901">
    <property type="entry name" value="FRG"/>
    <property type="match status" value="1"/>
</dbReference>
<evidence type="ECO:0000313" key="3">
    <source>
        <dbReference type="EMBL" id="KLY34129.1"/>
    </source>
</evidence>
<dbReference type="Proteomes" id="UP000020202">
    <property type="component" value="Unassembled WGS sequence"/>
</dbReference>
<dbReference type="Pfam" id="PF08867">
    <property type="entry name" value="FRG"/>
    <property type="match status" value="1"/>
</dbReference>
<reference evidence="3 5" key="2">
    <citation type="submission" date="2015-06" db="EMBL/GenBank/DDBJ databases">
        <title>The Genome Sequence of None.</title>
        <authorList>
            <consortium name="The Broad Institute Genomics Platform"/>
            <consortium name="The Broad Institute Genome Sequencing Center for Infectious Disease"/>
            <person name="Earl A.M."/>
            <person name="Onderdonk A.B."/>
            <person name="Kirby J."/>
            <person name="Ferraro M.J."/>
            <person name="Huang S."/>
            <person name="Spencer M."/>
            <person name="Fodor A."/>
            <person name="Hooper D."/>
            <person name="Dekker J."/>
            <person name="O'Brien T."/>
            <person name="Quan V."/>
            <person name="Gombosev A."/>
            <person name="Delaney M."/>
            <person name="DuBois A."/>
            <person name="Ernst C."/>
            <person name="Kim D.S."/>
            <person name="Rossman W."/>
            <person name="Gohs F."/>
            <person name="Petruso H."/>
            <person name="Nozar T."/>
            <person name="Mougeot F."/>
            <person name="Manson-McGuire A."/>
            <person name="Young S."/>
            <person name="Abouelleil A."/>
            <person name="Cao P."/>
            <person name="Chapman S.B."/>
            <person name="Griggs A."/>
            <person name="Priest M."/>
            <person name="Shea T."/>
            <person name="Wortman I."/>
            <person name="Wortman J.R."/>
            <person name="Nusbaum C."/>
            <person name="Birren B."/>
        </authorList>
    </citation>
    <scope>NUCLEOTIDE SEQUENCE [LARGE SCALE GENOMIC DNA]</scope>
    <source>
        <strain evidence="3 5">MGH87</strain>
    </source>
</reference>
<comment type="caution">
    <text evidence="2">The sequence shown here is derived from an EMBL/GenBank/DDBJ whole genome shotgun (WGS) entry which is preliminary data.</text>
</comment>
<evidence type="ECO:0000313" key="5">
    <source>
        <dbReference type="Proteomes" id="UP000036305"/>
    </source>
</evidence>
<name>A0A0J2HHZ4_9ENTR</name>
<dbReference type="EMBL" id="LEUS01000018">
    <property type="protein sequence ID" value="KLY34129.1"/>
    <property type="molecule type" value="Genomic_DNA"/>
</dbReference>
<proteinExistence type="predicted"/>
<sequence>MCAEEVISSVGDFLKVVKRFSPGNEKVFYRGQGNAIHGVNSSLYRLLDNTKLKPFNITQYNFITQQMQTDDISEYVLAHKLYENFKDNHVVYPDVNIISGYTMNEIDLHVTAQHYGLSTRVIDWTKSPLVALYFATEKRKNSDELTDASVFMIWDTPDSKLDVVQSSKFLAAIKSEKDAYKEIYRRSSQFYKSNHALYISNPSDPVLLKNIKDYLDDVSSLLIHYEPGTGIKLYLNQSLHLFDLMTLNFSFTGQNLVTRLFGSLTQFLGDLDYNYSRSHDNVDIFNKHQTIIKPLPINQRVKNQQGVLLFSNKINEEVYAASMFGASNTVSKIDEESLSGLQSNSGLLKIVIPKEKIIEIRKELDLYGFTKEFIYPEIMSFTEYMQEKIVSESQN</sequence>
<dbReference type="AlphaFoldDB" id="A0A0J2HHZ4"/>
<evidence type="ECO:0000313" key="2">
    <source>
        <dbReference type="EMBL" id="EWF92435.1"/>
    </source>
</evidence>
<dbReference type="EMBL" id="JCNZ01000005">
    <property type="protein sequence ID" value="EWF92435.1"/>
    <property type="molecule type" value="Genomic_DNA"/>
</dbReference>
<protein>
    <recommendedName>
        <fullName evidence="1">FRG domain-containing protein</fullName>
    </recommendedName>
</protein>
<dbReference type="InterPro" id="IPR014966">
    <property type="entry name" value="FRG-dom"/>
</dbReference>
<evidence type="ECO:0000313" key="4">
    <source>
        <dbReference type="Proteomes" id="UP000020202"/>
    </source>
</evidence>
<reference evidence="2 4" key="1">
    <citation type="submission" date="2014-01" db="EMBL/GenBank/DDBJ databases">
        <title>The Genome Sequence of Klebsiella oxytoca MGH 27.</title>
        <authorList>
            <consortium name="The Broad Institute Genomics Platform"/>
            <consortium name="The Broad Institute Genome Sequencing Center for Infectious Disease"/>
            <person name="Murphy C."/>
            <person name="Cosimi L."/>
            <person name="Cerqueira G."/>
            <person name="Feldgarden M."/>
            <person name="Earl A."/>
            <person name="Hung D."/>
            <person name="Onderdonk A.B."/>
            <person name="Ferraro M.J."/>
            <person name="Hooper D."/>
            <person name="Dekker J."/>
            <person name="O'Brien T."/>
            <person name="Huang S."/>
            <person name="Quan V."/>
            <person name="Ernst C."/>
            <person name="Delaney M."/>
            <person name="DuBois A."/>
            <person name="Kim D.S."/>
            <person name="Young S.K."/>
            <person name="Zeng Q."/>
            <person name="Gargeya S."/>
            <person name="Fitzgerald M."/>
            <person name="Abouelleil A."/>
            <person name="Alvarado L."/>
            <person name="Berlin A.M."/>
            <person name="Chapman S.B."/>
            <person name="Gainer-Dewar J."/>
            <person name="Goldberg J."/>
            <person name="Gnerre S."/>
            <person name="Griggs A."/>
            <person name="Gujja S."/>
            <person name="Hansen M."/>
            <person name="Howarth C."/>
            <person name="Imamovic A."/>
            <person name="Ireland A."/>
            <person name="Larimer J."/>
            <person name="McCowan C."/>
            <person name="Murphy C."/>
            <person name="Pearson M."/>
            <person name="Poon T.W."/>
            <person name="Priest M."/>
            <person name="Roberts A."/>
            <person name="Saif S."/>
            <person name="Shea T."/>
            <person name="Sykes S."/>
            <person name="Wortman J."/>
            <person name="Nusbaum C."/>
            <person name="Birren B."/>
        </authorList>
    </citation>
    <scope>NUCLEOTIDE SEQUENCE [LARGE SCALE GENOMIC DNA]</scope>
    <source>
        <strain evidence="2 4">MGH 27</strain>
    </source>
</reference>
<keyword evidence="5" id="KW-1185">Reference proteome</keyword>
<gene>
    <name evidence="2" type="ORF">L373_00726</name>
    <name evidence="3" type="ORF">SK91_03028</name>
</gene>
<accession>A0A0J2HHZ4</accession>
<dbReference type="Proteomes" id="UP000036305">
    <property type="component" value="Unassembled WGS sequence"/>
</dbReference>
<evidence type="ECO:0000259" key="1">
    <source>
        <dbReference type="SMART" id="SM00901"/>
    </source>
</evidence>
<feature type="domain" description="FRG" evidence="1">
    <location>
        <begin position="23"/>
        <end position="151"/>
    </location>
</feature>
<dbReference type="RefSeq" id="WP_032676608.1">
    <property type="nucleotide sequence ID" value="NZ_CABGTM010000036.1"/>
</dbReference>
<organism evidence="2 4">
    <name type="scientific">Klebsiella michiganensis</name>
    <dbReference type="NCBI Taxonomy" id="1134687"/>
    <lineage>
        <taxon>Bacteria</taxon>
        <taxon>Pseudomonadati</taxon>
        <taxon>Pseudomonadota</taxon>
        <taxon>Gammaproteobacteria</taxon>
        <taxon>Enterobacterales</taxon>
        <taxon>Enterobacteriaceae</taxon>
        <taxon>Klebsiella/Raoultella group</taxon>
        <taxon>Klebsiella</taxon>
    </lineage>
</organism>